<protein>
    <submittedName>
        <fullName evidence="3">Uncharacterized protein</fullName>
    </submittedName>
</protein>
<feature type="non-terminal residue" evidence="3">
    <location>
        <position position="1"/>
    </location>
</feature>
<feature type="transmembrane region" description="Helical" evidence="2">
    <location>
        <begin position="48"/>
        <end position="67"/>
    </location>
</feature>
<keyword evidence="2" id="KW-1133">Transmembrane helix</keyword>
<feature type="transmembrane region" description="Helical" evidence="2">
    <location>
        <begin position="73"/>
        <end position="95"/>
    </location>
</feature>
<feature type="transmembrane region" description="Helical" evidence="2">
    <location>
        <begin position="17"/>
        <end position="41"/>
    </location>
</feature>
<feature type="compositionally biased region" description="Basic and acidic residues" evidence="1">
    <location>
        <begin position="219"/>
        <end position="231"/>
    </location>
</feature>
<keyword evidence="2" id="KW-0812">Transmembrane</keyword>
<name>A0A6J4RHT4_9ACTN</name>
<reference evidence="3" key="1">
    <citation type="submission" date="2020-02" db="EMBL/GenBank/DDBJ databases">
        <authorList>
            <person name="Meier V. D."/>
        </authorList>
    </citation>
    <scope>NUCLEOTIDE SEQUENCE</scope>
    <source>
        <strain evidence="3">AVDCRST_MAG30</strain>
    </source>
</reference>
<dbReference type="EMBL" id="CADCVS010000048">
    <property type="protein sequence ID" value="CAA9473099.1"/>
    <property type="molecule type" value="Genomic_DNA"/>
</dbReference>
<dbReference type="AlphaFoldDB" id="A0A6J4RHT4"/>
<evidence type="ECO:0000313" key="3">
    <source>
        <dbReference type="EMBL" id="CAA9473099.1"/>
    </source>
</evidence>
<gene>
    <name evidence="3" type="ORF">AVDCRST_MAG30-251</name>
</gene>
<feature type="region of interest" description="Disordered" evidence="1">
    <location>
        <begin position="216"/>
        <end position="247"/>
    </location>
</feature>
<proteinExistence type="predicted"/>
<sequence length="247" mass="24952">RVLRGGSLPGSVTAGRVALWIAIGAGAVLALSALAVGAGWAAAEGSGAVVAGIVIALGAVLAVSALRPKGARWLVLPALAVAVPLGVVSAADVRFDGGFGKREYRPVTVADIPDGGYRVGAGALSVDLRRTQFPPAGRAVLDLRVGMGAAEVFVPDDVCVETESRFGAGAASITGRESAGLDVDVLTRAAAGERPRLLIRADVGLGAMYVTRGDMPGPIDERDQGWDRWGDSPDDDAGCTITTAEAG</sequence>
<evidence type="ECO:0000256" key="2">
    <source>
        <dbReference type="SAM" id="Phobius"/>
    </source>
</evidence>
<evidence type="ECO:0000256" key="1">
    <source>
        <dbReference type="SAM" id="MobiDB-lite"/>
    </source>
</evidence>
<accession>A0A6J4RHT4</accession>
<keyword evidence="2" id="KW-0472">Membrane</keyword>
<organism evidence="3">
    <name type="scientific">uncultured Solirubrobacteraceae bacterium</name>
    <dbReference type="NCBI Taxonomy" id="1162706"/>
    <lineage>
        <taxon>Bacteria</taxon>
        <taxon>Bacillati</taxon>
        <taxon>Actinomycetota</taxon>
        <taxon>Thermoleophilia</taxon>
        <taxon>Solirubrobacterales</taxon>
        <taxon>Solirubrobacteraceae</taxon>
        <taxon>environmental samples</taxon>
    </lineage>
</organism>